<evidence type="ECO:0000313" key="1">
    <source>
        <dbReference type="EMBL" id="MCK0538240.1"/>
    </source>
</evidence>
<comment type="caution">
    <text evidence="1">The sequence shown here is derived from an EMBL/GenBank/DDBJ whole genome shotgun (WGS) entry which is preliminary data.</text>
</comment>
<dbReference type="EMBL" id="JALKII010000007">
    <property type="protein sequence ID" value="MCK0538240.1"/>
    <property type="molecule type" value="Genomic_DNA"/>
</dbReference>
<evidence type="ECO:0000313" key="2">
    <source>
        <dbReference type="Proteomes" id="UP001165524"/>
    </source>
</evidence>
<dbReference type="Proteomes" id="UP001165524">
    <property type="component" value="Unassembled WGS sequence"/>
</dbReference>
<keyword evidence="2" id="KW-1185">Reference proteome</keyword>
<protein>
    <submittedName>
        <fullName evidence="1">DUF1289 domain-containing protein</fullName>
    </submittedName>
</protein>
<dbReference type="Pfam" id="PF06945">
    <property type="entry name" value="DUF1289"/>
    <property type="match status" value="1"/>
</dbReference>
<organism evidence="1 2">
    <name type="scientific">Alcanivorax quisquiliarum</name>
    <dbReference type="NCBI Taxonomy" id="2933565"/>
    <lineage>
        <taxon>Bacteria</taxon>
        <taxon>Pseudomonadati</taxon>
        <taxon>Pseudomonadota</taxon>
        <taxon>Gammaproteobacteria</taxon>
        <taxon>Oceanospirillales</taxon>
        <taxon>Alcanivoracaceae</taxon>
        <taxon>Alcanivorax</taxon>
    </lineage>
</organism>
<dbReference type="RefSeq" id="WP_246952678.1">
    <property type="nucleotide sequence ID" value="NZ_JALKII010000007.1"/>
</dbReference>
<name>A0ABT0E8T9_9GAMM</name>
<dbReference type="InterPro" id="IPR010710">
    <property type="entry name" value="DUF1289"/>
</dbReference>
<dbReference type="PANTHER" id="PTHR35175:SF1">
    <property type="entry name" value="OXIDOREDUCTASE"/>
    <property type="match status" value="1"/>
</dbReference>
<reference evidence="1" key="1">
    <citation type="submission" date="2022-04" db="EMBL/GenBank/DDBJ databases">
        <title>Alcanivorax sp. CY1518 draft genome sequence.</title>
        <authorList>
            <person name="Zhao G."/>
            <person name="An M."/>
        </authorList>
    </citation>
    <scope>NUCLEOTIDE SEQUENCE</scope>
    <source>
        <strain evidence="1">CY1518</strain>
    </source>
</reference>
<proteinExistence type="predicted"/>
<gene>
    <name evidence="1" type="ORF">MU846_11020</name>
</gene>
<dbReference type="PANTHER" id="PTHR35175">
    <property type="entry name" value="DUF1289 DOMAIN-CONTAINING PROTEIN"/>
    <property type="match status" value="1"/>
</dbReference>
<sequence length="173" mass="19402">MAPHSPGNTLKRVSTPCIGVCSTVFGDTVCRGCKRFVHEVVHWNSYSDAEKAIVWQRLDNLVKLVVSNYFVVTDAARLRAAMEYQNLRFQSELSPEGWVPDLLKAAGRQRLDYAAFGLRPLTATADRTARELYDIISAEFYALSRAHHERGFLQASRVQTLMGEALAQSNPNE</sequence>
<accession>A0ABT0E8T9</accession>